<keyword evidence="4" id="KW-0411">Iron-sulfur</keyword>
<proteinExistence type="predicted"/>
<evidence type="ECO:0000256" key="4">
    <source>
        <dbReference type="ARBA" id="ARBA00023014"/>
    </source>
</evidence>
<dbReference type="PROSITE" id="PS00198">
    <property type="entry name" value="4FE4S_FER_1"/>
    <property type="match status" value="1"/>
</dbReference>
<comment type="caution">
    <text evidence="6">The sequence shown here is derived from an EMBL/GenBank/DDBJ whole genome shotgun (WGS) entry which is preliminary data.</text>
</comment>
<sequence>MFGQGLLKGLAITWKELFTRKVTVQYPEEKIPLPARYHGRFQLDVDKCIACGLCANACPNKVIQITKEKVGKKQYLTKYVMRIEYCLFCGLCVEACNKDAIKFSHVINMNQYYRGKVRLVLVDRPAPEVIPDEEPAETAAGSPAAAKARSARAEVAAGKAPGKEGE</sequence>
<dbReference type="SUPFAM" id="SSF46548">
    <property type="entry name" value="alpha-helical ferredoxin"/>
    <property type="match status" value="1"/>
</dbReference>
<feature type="domain" description="4Fe-4S ferredoxin-type" evidence="5">
    <location>
        <begin position="39"/>
        <end position="68"/>
    </location>
</feature>
<feature type="domain" description="4Fe-4S ferredoxin-type" evidence="5">
    <location>
        <begin position="77"/>
        <end position="106"/>
    </location>
</feature>
<gene>
    <name evidence="6" type="ORF">GFC01_07885</name>
</gene>
<dbReference type="AlphaFoldDB" id="A0A6N7IQ87"/>
<protein>
    <submittedName>
        <fullName evidence="6">4Fe-4S dicluster domain-containing protein</fullName>
    </submittedName>
</protein>
<dbReference type="GO" id="GO:0016651">
    <property type="term" value="F:oxidoreductase activity, acting on NAD(P)H"/>
    <property type="evidence" value="ECO:0007669"/>
    <property type="project" value="InterPro"/>
</dbReference>
<dbReference type="InterPro" id="IPR017896">
    <property type="entry name" value="4Fe4S_Fe-S-bd"/>
</dbReference>
<dbReference type="GO" id="GO:0051539">
    <property type="term" value="F:4 iron, 4 sulfur cluster binding"/>
    <property type="evidence" value="ECO:0007669"/>
    <property type="project" value="UniProtKB-KW"/>
</dbReference>
<keyword evidence="3" id="KW-0408">Iron</keyword>
<keyword evidence="2" id="KW-0479">Metal-binding</keyword>
<dbReference type="InterPro" id="IPR010226">
    <property type="entry name" value="NADH_quinone_OxRdtase_chainI"/>
</dbReference>
<dbReference type="Proteomes" id="UP000441717">
    <property type="component" value="Unassembled WGS sequence"/>
</dbReference>
<organism evidence="6 7">
    <name type="scientific">Desulfofundulus thermobenzoicus</name>
    <dbReference type="NCBI Taxonomy" id="29376"/>
    <lineage>
        <taxon>Bacteria</taxon>
        <taxon>Bacillati</taxon>
        <taxon>Bacillota</taxon>
        <taxon>Clostridia</taxon>
        <taxon>Eubacteriales</taxon>
        <taxon>Peptococcaceae</taxon>
        <taxon>Desulfofundulus</taxon>
    </lineage>
</organism>
<dbReference type="GO" id="GO:0016020">
    <property type="term" value="C:membrane"/>
    <property type="evidence" value="ECO:0007669"/>
    <property type="project" value="InterPro"/>
</dbReference>
<dbReference type="Pfam" id="PF12838">
    <property type="entry name" value="Fer4_7"/>
    <property type="match status" value="1"/>
</dbReference>
<evidence type="ECO:0000259" key="5">
    <source>
        <dbReference type="PROSITE" id="PS51379"/>
    </source>
</evidence>
<dbReference type="PANTHER" id="PTHR10849">
    <property type="entry name" value="NADH DEHYDROGENASE UBIQUINONE IRON-SULFUR PROTEIN 8, MITOCHONDRIAL"/>
    <property type="match status" value="1"/>
</dbReference>
<evidence type="ECO:0000313" key="6">
    <source>
        <dbReference type="EMBL" id="MQL52192.1"/>
    </source>
</evidence>
<dbReference type="GO" id="GO:0046872">
    <property type="term" value="F:metal ion binding"/>
    <property type="evidence" value="ECO:0007669"/>
    <property type="project" value="UniProtKB-KW"/>
</dbReference>
<evidence type="ECO:0000256" key="2">
    <source>
        <dbReference type="ARBA" id="ARBA00022723"/>
    </source>
</evidence>
<keyword evidence="7" id="KW-1185">Reference proteome</keyword>
<name>A0A6N7IQ87_9FIRM</name>
<dbReference type="EMBL" id="WHYR01000017">
    <property type="protein sequence ID" value="MQL52192.1"/>
    <property type="molecule type" value="Genomic_DNA"/>
</dbReference>
<evidence type="ECO:0000313" key="7">
    <source>
        <dbReference type="Proteomes" id="UP000441717"/>
    </source>
</evidence>
<dbReference type="PROSITE" id="PS51379">
    <property type="entry name" value="4FE4S_FER_2"/>
    <property type="match status" value="2"/>
</dbReference>
<reference evidence="6 7" key="1">
    <citation type="submission" date="2019-10" db="EMBL/GenBank/DDBJ databases">
        <title>Comparative genomics of sulfur disproportionating microorganisms.</title>
        <authorList>
            <person name="Ward L.M."/>
            <person name="Bertran E."/>
            <person name="Johnston D."/>
        </authorList>
    </citation>
    <scope>NUCLEOTIDE SEQUENCE [LARGE SCALE GENOMIC DNA]</scope>
    <source>
        <strain evidence="6 7">DSM 14055</strain>
    </source>
</reference>
<dbReference type="InterPro" id="IPR017900">
    <property type="entry name" value="4Fe4S_Fe_S_CS"/>
</dbReference>
<evidence type="ECO:0000256" key="3">
    <source>
        <dbReference type="ARBA" id="ARBA00023004"/>
    </source>
</evidence>
<dbReference type="Gene3D" id="3.30.70.3270">
    <property type="match status" value="1"/>
</dbReference>
<evidence type="ECO:0000256" key="1">
    <source>
        <dbReference type="ARBA" id="ARBA00022485"/>
    </source>
</evidence>
<dbReference type="OrthoDB" id="9803192at2"/>
<keyword evidence="1" id="KW-0004">4Fe-4S</keyword>
<accession>A0A6N7IQ87</accession>
<dbReference type="RefSeq" id="WP_152946110.1">
    <property type="nucleotide sequence ID" value="NZ_WHYR01000017.1"/>
</dbReference>